<sequence>SRNQFHQYYIYGKFKDCSTYSKAMKSWISYKATKSTEDWDIMLEALNTQEIKFTSASVWEKRENPGEHWNGKE</sequence>
<dbReference type="Pfam" id="PF11326">
    <property type="entry name" value="PANTS-like"/>
    <property type="match status" value="1"/>
</dbReference>
<evidence type="ECO:0000256" key="1">
    <source>
        <dbReference type="ARBA" id="ARBA00006412"/>
    </source>
</evidence>
<reference evidence="5" key="1">
    <citation type="journal article" date="2023" name="G3 (Bethesda)">
        <title>Whole genome assembly and annotation of the endangered Caribbean coral Acropora cervicornis.</title>
        <authorList>
            <person name="Selwyn J.D."/>
            <person name="Vollmer S.V."/>
        </authorList>
    </citation>
    <scope>NUCLEOTIDE SEQUENCE</scope>
    <source>
        <strain evidence="5">K2</strain>
    </source>
</reference>
<reference evidence="5" key="2">
    <citation type="journal article" date="2023" name="Science">
        <title>Genomic signatures of disease resistance in endangered staghorn corals.</title>
        <authorList>
            <person name="Vollmer S.V."/>
            <person name="Selwyn J.D."/>
            <person name="Despard B.A."/>
            <person name="Roesel C.L."/>
        </authorList>
    </citation>
    <scope>NUCLEOTIDE SEQUENCE</scope>
    <source>
        <strain evidence="5">K2</strain>
    </source>
</reference>
<dbReference type="PANTHER" id="PTHR28052">
    <property type="entry name" value="UPF0545 PROTEIN C22ORF39"/>
    <property type="match status" value="1"/>
</dbReference>
<dbReference type="PANTHER" id="PTHR28052:SF1">
    <property type="entry name" value="UPF0545 PROTEIN C22ORF39"/>
    <property type="match status" value="1"/>
</dbReference>
<proteinExistence type="inferred from homology"/>
<dbReference type="Proteomes" id="UP001249851">
    <property type="component" value="Unassembled WGS sequence"/>
</dbReference>
<dbReference type="EMBL" id="JARQWQ010000001">
    <property type="protein sequence ID" value="KAK2574494.1"/>
    <property type="molecule type" value="Genomic_DNA"/>
</dbReference>
<evidence type="ECO:0000256" key="4">
    <source>
        <dbReference type="ARBA" id="ARBA00044235"/>
    </source>
</evidence>
<organism evidence="5 6">
    <name type="scientific">Acropora cervicornis</name>
    <name type="common">Staghorn coral</name>
    <dbReference type="NCBI Taxonomy" id="6130"/>
    <lineage>
        <taxon>Eukaryota</taxon>
        <taxon>Metazoa</taxon>
        <taxon>Cnidaria</taxon>
        <taxon>Anthozoa</taxon>
        <taxon>Hexacorallia</taxon>
        <taxon>Scleractinia</taxon>
        <taxon>Astrocoeniina</taxon>
        <taxon>Acroporidae</taxon>
        <taxon>Acropora</taxon>
    </lineage>
</organism>
<comment type="similarity">
    <text evidence="1">Belongs to the UPF0545 family.</text>
</comment>
<dbReference type="InterPro" id="IPR021475">
    <property type="entry name" value="Pants/Emi1-like"/>
</dbReference>
<comment type="subcellular location">
    <subcellularLocation>
        <location evidence="2">Synaptic cleft</location>
    </subcellularLocation>
</comment>
<evidence type="ECO:0000256" key="2">
    <source>
        <dbReference type="ARBA" id="ARBA00043942"/>
    </source>
</evidence>
<keyword evidence="6" id="KW-1185">Reference proteome</keyword>
<evidence type="ECO:0000313" key="6">
    <source>
        <dbReference type="Proteomes" id="UP001249851"/>
    </source>
</evidence>
<gene>
    <name evidence="5" type="ORF">P5673_000670</name>
</gene>
<dbReference type="AlphaFoldDB" id="A0AAD9R7L9"/>
<comment type="caution">
    <text evidence="5">The sequence shown here is derived from an EMBL/GenBank/DDBJ whole genome shotgun (WGS) entry which is preliminary data.</text>
</comment>
<evidence type="ECO:0000313" key="5">
    <source>
        <dbReference type="EMBL" id="KAK2574494.1"/>
    </source>
</evidence>
<protein>
    <recommendedName>
        <fullName evidence="3">Synaptic plasticity regulator PANTS</fullName>
    </recommendedName>
    <alternativeName>
        <fullName evidence="4">Plasticity-associated neural transcript short</fullName>
    </alternativeName>
</protein>
<feature type="non-terminal residue" evidence="5">
    <location>
        <position position="1"/>
    </location>
</feature>
<accession>A0AAD9R7L9</accession>
<dbReference type="GO" id="GO:0043083">
    <property type="term" value="C:synaptic cleft"/>
    <property type="evidence" value="ECO:0007669"/>
    <property type="project" value="UniProtKB-SubCell"/>
</dbReference>
<evidence type="ECO:0000256" key="3">
    <source>
        <dbReference type="ARBA" id="ARBA00044072"/>
    </source>
</evidence>
<name>A0AAD9R7L9_ACRCE</name>